<evidence type="ECO:0000256" key="2">
    <source>
        <dbReference type="ARBA" id="ARBA00006971"/>
    </source>
</evidence>
<comment type="function">
    <text evidence="6">HflC and HflK could encode or regulate a protease.</text>
</comment>
<dbReference type="SMART" id="SM00244">
    <property type="entry name" value="PHB"/>
    <property type="match status" value="1"/>
</dbReference>
<dbReference type="InterPro" id="IPR010201">
    <property type="entry name" value="HflK"/>
</dbReference>
<keyword evidence="5 6" id="KW-0472">Membrane</keyword>
<evidence type="ECO:0000256" key="6">
    <source>
        <dbReference type="RuleBase" id="RU364113"/>
    </source>
</evidence>
<keyword evidence="4 6" id="KW-1133">Transmembrane helix</keyword>
<feature type="compositionally biased region" description="Basic and acidic residues" evidence="8">
    <location>
        <begin position="18"/>
        <end position="28"/>
    </location>
</feature>
<comment type="subunit">
    <text evidence="6">HflC and HflK may interact to form a multimeric complex.</text>
</comment>
<accession>A0ABX2IXA0</accession>
<dbReference type="GO" id="GO:0008233">
    <property type="term" value="F:peptidase activity"/>
    <property type="evidence" value="ECO:0007669"/>
    <property type="project" value="UniProtKB-KW"/>
</dbReference>
<feature type="domain" description="Band 7" evidence="9">
    <location>
        <begin position="96"/>
        <end position="264"/>
    </location>
</feature>
<dbReference type="PANTHER" id="PTHR43327:SF2">
    <property type="entry name" value="MODULATOR OF FTSH PROTEASE HFLK"/>
    <property type="match status" value="1"/>
</dbReference>
<dbReference type="Gene3D" id="3.30.479.30">
    <property type="entry name" value="Band 7 domain"/>
    <property type="match status" value="1"/>
</dbReference>
<comment type="caution">
    <text evidence="10">The sequence shown here is derived from an EMBL/GenBank/DDBJ whole genome shotgun (WGS) entry which is preliminary data.</text>
</comment>
<dbReference type="Pfam" id="PF01145">
    <property type="entry name" value="Band_7"/>
    <property type="match status" value="1"/>
</dbReference>
<sequence>MAGNNGGPWGGGGGSGGDDDRDRGDRGNGQRRPGQDGPRSEIDDLMKKGQEQLRVLMGGRGGGGGDQGGPGGGEPFPTRIVVGIAAIVAVIGWAMASFYVVRPEERSVELFLGEFSSIGQPGLNFAPWPLVTAEVIAVTRENTEDIGVGNQRGTSGLMLTTDENIVDIDFQVVWTIDDPSMFLFNLADGQQTVRAVSESAMREIVAQSELAPILNRDRELVAATVLELIQTTLDGYDSGINIVRVNLDRADPPAEVIDAFREVQAAEQERDRLERQADAYANRVLAGARGEAAQVLEEALGYSARVVNEAQGEASRFLAVLEEYEQAPEVTRKRLYLETMERVFSDVEKVILDSNSEGGQGVVPYLPLNELRRNSAATGGN</sequence>
<dbReference type="InterPro" id="IPR050710">
    <property type="entry name" value="Band7/mec-2_domain"/>
</dbReference>
<dbReference type="InterPro" id="IPR001107">
    <property type="entry name" value="Band_7"/>
</dbReference>
<feature type="transmembrane region" description="Helical" evidence="6">
    <location>
        <begin position="80"/>
        <end position="101"/>
    </location>
</feature>
<keyword evidence="10" id="KW-0378">Hydrolase</keyword>
<keyword evidence="10" id="KW-0645">Protease</keyword>
<reference evidence="10 11" key="1">
    <citation type="submission" date="2020-06" db="EMBL/GenBank/DDBJ databases">
        <title>Sulfitobacter algicola sp. nov., isolated from green algae.</title>
        <authorList>
            <person name="Wang C."/>
        </authorList>
    </citation>
    <scope>NUCLEOTIDE SEQUENCE [LARGE SCALE GENOMIC DNA]</scope>
    <source>
        <strain evidence="10 11">1151</strain>
    </source>
</reference>
<dbReference type="RefSeq" id="WP_174137655.1">
    <property type="nucleotide sequence ID" value="NZ_JABUFE010000004.1"/>
</dbReference>
<evidence type="ECO:0000256" key="1">
    <source>
        <dbReference type="ARBA" id="ARBA00004167"/>
    </source>
</evidence>
<dbReference type="InterPro" id="IPR036013">
    <property type="entry name" value="Band_7/SPFH_dom_sf"/>
</dbReference>
<keyword evidence="11" id="KW-1185">Reference proteome</keyword>
<dbReference type="Proteomes" id="UP000777935">
    <property type="component" value="Unassembled WGS sequence"/>
</dbReference>
<evidence type="ECO:0000256" key="4">
    <source>
        <dbReference type="ARBA" id="ARBA00022989"/>
    </source>
</evidence>
<evidence type="ECO:0000256" key="3">
    <source>
        <dbReference type="ARBA" id="ARBA00022692"/>
    </source>
</evidence>
<keyword evidence="3 6" id="KW-0812">Transmembrane</keyword>
<protein>
    <recommendedName>
        <fullName evidence="6">Protein HflK</fullName>
    </recommendedName>
</protein>
<comment type="similarity">
    <text evidence="2 6">Belongs to the band 7/mec-2 family. HflK subfamily.</text>
</comment>
<evidence type="ECO:0000313" key="10">
    <source>
        <dbReference type="EMBL" id="NSX55041.1"/>
    </source>
</evidence>
<dbReference type="NCBIfam" id="TIGR01933">
    <property type="entry name" value="hflK"/>
    <property type="match status" value="1"/>
</dbReference>
<evidence type="ECO:0000313" key="11">
    <source>
        <dbReference type="Proteomes" id="UP000777935"/>
    </source>
</evidence>
<dbReference type="CDD" id="cd03404">
    <property type="entry name" value="SPFH_HflK"/>
    <property type="match status" value="1"/>
</dbReference>
<name>A0ABX2IXA0_9RHOB</name>
<organism evidence="10 11">
    <name type="scientific">Parasulfitobacter algicola</name>
    <dbReference type="NCBI Taxonomy" id="2614809"/>
    <lineage>
        <taxon>Bacteria</taxon>
        <taxon>Pseudomonadati</taxon>
        <taxon>Pseudomonadota</taxon>
        <taxon>Alphaproteobacteria</taxon>
        <taxon>Rhodobacterales</taxon>
        <taxon>Roseobacteraceae</taxon>
        <taxon>Parasulfitobacter</taxon>
    </lineage>
</organism>
<evidence type="ECO:0000256" key="7">
    <source>
        <dbReference type="SAM" id="Coils"/>
    </source>
</evidence>
<keyword evidence="7" id="KW-0175">Coiled coil</keyword>
<proteinExistence type="inferred from homology"/>
<dbReference type="GO" id="GO:0006508">
    <property type="term" value="P:proteolysis"/>
    <property type="evidence" value="ECO:0007669"/>
    <property type="project" value="UniProtKB-KW"/>
</dbReference>
<feature type="region of interest" description="Disordered" evidence="8">
    <location>
        <begin position="1"/>
        <end position="43"/>
    </location>
</feature>
<feature type="coiled-coil region" evidence="7">
    <location>
        <begin position="256"/>
        <end position="283"/>
    </location>
</feature>
<dbReference type="EMBL" id="JABUFE010000004">
    <property type="protein sequence ID" value="NSX55041.1"/>
    <property type="molecule type" value="Genomic_DNA"/>
</dbReference>
<feature type="compositionally biased region" description="Gly residues" evidence="8">
    <location>
        <begin position="1"/>
        <end position="16"/>
    </location>
</feature>
<dbReference type="SUPFAM" id="SSF117892">
    <property type="entry name" value="Band 7/SPFH domain"/>
    <property type="match status" value="1"/>
</dbReference>
<gene>
    <name evidence="10" type="primary">hflK</name>
    <name evidence="10" type="ORF">HRQ87_09535</name>
</gene>
<evidence type="ECO:0000259" key="9">
    <source>
        <dbReference type="SMART" id="SM00244"/>
    </source>
</evidence>
<comment type="subcellular location">
    <subcellularLocation>
        <location evidence="1">Membrane</location>
        <topology evidence="1">Single-pass membrane protein</topology>
    </subcellularLocation>
</comment>
<evidence type="ECO:0000256" key="8">
    <source>
        <dbReference type="SAM" id="MobiDB-lite"/>
    </source>
</evidence>
<dbReference type="PANTHER" id="PTHR43327">
    <property type="entry name" value="STOMATIN-LIKE PROTEIN 2, MITOCHONDRIAL"/>
    <property type="match status" value="1"/>
</dbReference>
<evidence type="ECO:0000256" key="5">
    <source>
        <dbReference type="ARBA" id="ARBA00023136"/>
    </source>
</evidence>